<keyword evidence="2" id="KW-1185">Reference proteome</keyword>
<dbReference type="Proteomes" id="UP000366051">
    <property type="component" value="Chromosome"/>
</dbReference>
<gene>
    <name evidence="1" type="ORF">FTV88_1587</name>
</gene>
<reference evidence="2" key="1">
    <citation type="submission" date="2019-11" db="EMBL/GenBank/DDBJ databases">
        <title>Genome sequence of Heliorestis convoluta strain HH, an alkaliphilic and minimalistic phototrophic bacterium from a soda lake in Egypt.</title>
        <authorList>
            <person name="Dewey E.D."/>
            <person name="Stokes L.M."/>
            <person name="Burchell B.M."/>
            <person name="Shaffer K.N."/>
            <person name="Huntington A.M."/>
            <person name="Baker J.M."/>
            <person name="Nadendla S."/>
            <person name="Giglio M.G."/>
            <person name="Touchman J.W."/>
            <person name="Blankenship R.E."/>
            <person name="Madigan M.T."/>
            <person name="Sattley W.M."/>
        </authorList>
    </citation>
    <scope>NUCLEOTIDE SEQUENCE [LARGE SCALE GENOMIC DNA]</scope>
    <source>
        <strain evidence="2">HH</strain>
    </source>
</reference>
<dbReference type="KEGG" id="hcv:FTV88_1587"/>
<proteinExistence type="predicted"/>
<sequence length="81" mass="9920">MGTDVYEKRGALSLTLLFYLEGYFWEFRKRKSYDKERDYEFNASIHYPFKEDFAEVIYKIDTWTEAHDEYLNVLDKQKKEG</sequence>
<accession>A0A5Q2MYG6</accession>
<dbReference type="AlphaFoldDB" id="A0A5Q2MYG6"/>
<evidence type="ECO:0000313" key="1">
    <source>
        <dbReference type="EMBL" id="QGG47687.1"/>
    </source>
</evidence>
<dbReference type="RefSeq" id="WP_153725017.1">
    <property type="nucleotide sequence ID" value="NZ_CP045875.1"/>
</dbReference>
<protein>
    <submittedName>
        <fullName evidence="1">Uncharacterized protein</fullName>
    </submittedName>
</protein>
<dbReference type="EMBL" id="CP045875">
    <property type="protein sequence ID" value="QGG47687.1"/>
    <property type="molecule type" value="Genomic_DNA"/>
</dbReference>
<evidence type="ECO:0000313" key="2">
    <source>
        <dbReference type="Proteomes" id="UP000366051"/>
    </source>
</evidence>
<name>A0A5Q2MYG6_9FIRM</name>
<organism evidence="1 2">
    <name type="scientific">Heliorestis convoluta</name>
    <dbReference type="NCBI Taxonomy" id="356322"/>
    <lineage>
        <taxon>Bacteria</taxon>
        <taxon>Bacillati</taxon>
        <taxon>Bacillota</taxon>
        <taxon>Clostridia</taxon>
        <taxon>Eubacteriales</taxon>
        <taxon>Heliobacteriaceae</taxon>
        <taxon>Heliorestis</taxon>
    </lineage>
</organism>